<reference evidence="2 3" key="1">
    <citation type="submission" date="2023-04" db="EMBL/GenBank/DDBJ databases">
        <title>Jannaschia ovalis sp. nov., a marine bacterium isolated from sea tidal flat.</title>
        <authorList>
            <person name="Kwon D.Y."/>
            <person name="Kim J.-J."/>
        </authorList>
    </citation>
    <scope>NUCLEOTIDE SEQUENCE [LARGE SCALE GENOMIC DNA]</scope>
    <source>
        <strain evidence="2 3">GRR-S6-38</strain>
    </source>
</reference>
<dbReference type="SUPFAM" id="SSF51445">
    <property type="entry name" value="(Trans)glycosidases"/>
    <property type="match status" value="1"/>
</dbReference>
<evidence type="ECO:0000259" key="1">
    <source>
        <dbReference type="SMART" id="SM00642"/>
    </source>
</evidence>
<dbReference type="InterPro" id="IPR012767">
    <property type="entry name" value="Trehalose_TreY"/>
</dbReference>
<dbReference type="Gene3D" id="1.10.10.470">
    <property type="entry name" value="Maltooligosyl trehalose synthase, domain 4"/>
    <property type="match status" value="1"/>
</dbReference>
<dbReference type="Proteomes" id="UP001243420">
    <property type="component" value="Chromosome"/>
</dbReference>
<dbReference type="CDD" id="cd11336">
    <property type="entry name" value="AmyAc_MTSase"/>
    <property type="match status" value="1"/>
</dbReference>
<dbReference type="NCBIfam" id="TIGR02401">
    <property type="entry name" value="trehalose_TreY"/>
    <property type="match status" value="1"/>
</dbReference>
<dbReference type="PANTHER" id="PTHR10357">
    <property type="entry name" value="ALPHA-AMYLASE FAMILY MEMBER"/>
    <property type="match status" value="1"/>
</dbReference>
<sequence>MKLPSATYRLQLREGMDFARAARLAPYLRDLGVSHLYLAPVFTAAPGSTHGYDVCDPNEVEPELGGRAGLEALSAAMRDHGLGLILDIVPNHMAFTVHNRWLADVLAKGRNSAYSGHFDIDWTEGRLRLPWLGAPFADLADAGEITVEDDAMVAPGGLRVPLAARPMGDIHAVHAAQPWRLTHWRTEAAAISHRRFFTVTGLIGLRVEDRAVFEDVHRLTFELVERGVVDGLRVDHVDGLADPAEYLRRLRDRLPDTPIWVEKILTGDEALPEWPVEGTTGYVAARSIARVLTDGAGAARLAEGWGDFGAVRDAAKTQIVTTELQAELERLTDLATEAGAAMEWGRAAWRDAILAYVRAFPRYRSYTTADTVPKPDAALIRDVAVRAARARPDPGALPDLARLLTDPAVVELRLRLQQLTGAAIAKAQEDTAFYRWVPLLSANEVGAEPDAPALDPAGFHAKMAAREAQMPGALTLTSSHDTKRAEDARMRIAAISHAPGVRDDLMALVDDLPAPWGWYLAQSAFAGAPDGDLADRLATHMEKAMREAKRDTFWTAVDAAFEAPVLDAARAAAARFGSLPEALAPLARQAERLSLAQAALKLTIPGIPDIYQGTEIGSFRLTDPDNRAPVDFERLEAALAGGGDLSGFDRAKLDLTRCLLHLRRDHPEDFAAAWEPRDAPEGQLSARRGALTVTVSTRGEDLPAAEGALWPPAALGPQAVRIARDD</sequence>
<dbReference type="InterPro" id="IPR013797">
    <property type="entry name" value="Maltooligo_trehalose_synth_4"/>
</dbReference>
<evidence type="ECO:0000313" key="3">
    <source>
        <dbReference type="Proteomes" id="UP001243420"/>
    </source>
</evidence>
<protein>
    <submittedName>
        <fullName evidence="2">Malto-oligosyltrehalose synthase</fullName>
    </submittedName>
</protein>
<dbReference type="InterPro" id="IPR017853">
    <property type="entry name" value="GH"/>
</dbReference>
<gene>
    <name evidence="2" type="primary">treY</name>
    <name evidence="2" type="ORF">P8627_08835</name>
</gene>
<feature type="domain" description="Glycosyl hydrolase family 13 catalytic" evidence="1">
    <location>
        <begin position="5"/>
        <end position="657"/>
    </location>
</feature>
<dbReference type="InterPro" id="IPR006047">
    <property type="entry name" value="GH13_cat_dom"/>
</dbReference>
<accession>A0ABY8LAU6</accession>
<dbReference type="SMART" id="SM00642">
    <property type="entry name" value="Aamy"/>
    <property type="match status" value="1"/>
</dbReference>
<dbReference type="PANTHER" id="PTHR10357:SF216">
    <property type="entry name" value="MALTOOLIGOSYL TREHALOSE SYNTHASE-RELATED"/>
    <property type="match status" value="1"/>
</dbReference>
<proteinExistence type="predicted"/>
<dbReference type="EMBL" id="CP122537">
    <property type="protein sequence ID" value="WGH77165.1"/>
    <property type="molecule type" value="Genomic_DNA"/>
</dbReference>
<dbReference type="RefSeq" id="WP_279963739.1">
    <property type="nucleotide sequence ID" value="NZ_CP122537.1"/>
</dbReference>
<organism evidence="2 3">
    <name type="scientific">Jannaschia ovalis</name>
    <dbReference type="NCBI Taxonomy" id="3038773"/>
    <lineage>
        <taxon>Bacteria</taxon>
        <taxon>Pseudomonadati</taxon>
        <taxon>Pseudomonadota</taxon>
        <taxon>Alphaproteobacteria</taxon>
        <taxon>Rhodobacterales</taxon>
        <taxon>Roseobacteraceae</taxon>
        <taxon>Jannaschia</taxon>
    </lineage>
</organism>
<dbReference type="Pfam" id="PF00128">
    <property type="entry name" value="Alpha-amylase"/>
    <property type="match status" value="1"/>
</dbReference>
<dbReference type="Gene3D" id="3.30.1590.10">
    <property type="entry name" value="Maltooligosyl trehalose synthase, domain 2"/>
    <property type="match status" value="1"/>
</dbReference>
<keyword evidence="3" id="KW-1185">Reference proteome</keyword>
<name>A0ABY8LAU6_9RHOB</name>
<evidence type="ECO:0000313" key="2">
    <source>
        <dbReference type="EMBL" id="WGH77165.1"/>
    </source>
</evidence>
<dbReference type="Gene3D" id="1.10.150.200">
    <property type="entry name" value="Maltooligosyl trehalose synthase, domain 3"/>
    <property type="match status" value="1"/>
</dbReference>
<dbReference type="Gene3D" id="3.20.20.80">
    <property type="entry name" value="Glycosidases"/>
    <property type="match status" value="1"/>
</dbReference>